<organism evidence="1 2">
    <name type="scientific">Inquilinus ginsengisoli</name>
    <dbReference type="NCBI Taxonomy" id="363840"/>
    <lineage>
        <taxon>Bacteria</taxon>
        <taxon>Pseudomonadati</taxon>
        <taxon>Pseudomonadota</taxon>
        <taxon>Alphaproteobacteria</taxon>
        <taxon>Rhodospirillales</taxon>
        <taxon>Rhodospirillaceae</taxon>
        <taxon>Inquilinus</taxon>
    </lineage>
</organism>
<reference evidence="1 2" key="1">
    <citation type="submission" date="2023-07" db="EMBL/GenBank/DDBJ databases">
        <title>Sorghum-associated microbial communities from plants grown in Nebraska, USA.</title>
        <authorList>
            <person name="Schachtman D."/>
        </authorList>
    </citation>
    <scope>NUCLEOTIDE SEQUENCE [LARGE SCALE GENOMIC DNA]</scope>
    <source>
        <strain evidence="1 2">584</strain>
    </source>
</reference>
<dbReference type="RefSeq" id="WP_309792635.1">
    <property type="nucleotide sequence ID" value="NZ_JAVDPW010000002.1"/>
</dbReference>
<evidence type="ECO:0000313" key="2">
    <source>
        <dbReference type="Proteomes" id="UP001262410"/>
    </source>
</evidence>
<accession>A0ABU1JJ29</accession>
<name>A0ABU1JJ29_9PROT</name>
<sequence length="198" mass="22392">MDQKAITKARGRLRIAEKAIKELEECNNFESFCDIWFTFLTSAKGIYTVLEQGAKISPQSRQWFGAKSAERRNDELLQYVYQARNDDEHGIEPISKEVPGRLSVGVRKEGYSDSIIFNANLERGVGKIEMRSLDGKPILIEQTFPHIALITVRGRGKDLYDPPKYHKGKILTDISPSNIAKIALSYLSELVESASMLR</sequence>
<comment type="caution">
    <text evidence="1">The sequence shown here is derived from an EMBL/GenBank/DDBJ whole genome shotgun (WGS) entry which is preliminary data.</text>
</comment>
<dbReference type="EMBL" id="JAVDPW010000002">
    <property type="protein sequence ID" value="MDR6288624.1"/>
    <property type="molecule type" value="Genomic_DNA"/>
</dbReference>
<gene>
    <name evidence="1" type="ORF">E9232_001131</name>
</gene>
<proteinExistence type="predicted"/>
<protein>
    <submittedName>
        <fullName evidence="1">Uncharacterized protein</fullName>
    </submittedName>
</protein>
<evidence type="ECO:0000313" key="1">
    <source>
        <dbReference type="EMBL" id="MDR6288624.1"/>
    </source>
</evidence>
<keyword evidence="2" id="KW-1185">Reference proteome</keyword>
<dbReference type="Proteomes" id="UP001262410">
    <property type="component" value="Unassembled WGS sequence"/>
</dbReference>